<feature type="compositionally biased region" description="Polar residues" evidence="6">
    <location>
        <begin position="86"/>
        <end position="104"/>
    </location>
</feature>
<dbReference type="PROSITE" id="PS51469">
    <property type="entry name" value="SUN"/>
    <property type="match status" value="1"/>
</dbReference>
<dbReference type="PANTHER" id="PTHR12911">
    <property type="entry name" value="SAD1/UNC-84-LIKE PROTEIN-RELATED"/>
    <property type="match status" value="1"/>
</dbReference>
<dbReference type="GO" id="GO:0043495">
    <property type="term" value="F:protein-membrane adaptor activity"/>
    <property type="evidence" value="ECO:0007669"/>
    <property type="project" value="TreeGrafter"/>
</dbReference>
<reference evidence="8 9" key="1">
    <citation type="submission" date="2016-11" db="EMBL/GenBank/DDBJ databases">
        <authorList>
            <person name="Jaros S."/>
            <person name="Januszkiewicz K."/>
            <person name="Wedrychowicz H."/>
        </authorList>
    </citation>
    <scope>NUCLEOTIDE SEQUENCE [LARGE SCALE GENOMIC DNA]</scope>
</reference>
<feature type="compositionally biased region" description="Basic and acidic residues" evidence="6">
    <location>
        <begin position="144"/>
        <end position="156"/>
    </location>
</feature>
<keyword evidence="5" id="KW-0175">Coiled coil</keyword>
<feature type="domain" description="SUN" evidence="7">
    <location>
        <begin position="1103"/>
        <end position="1314"/>
    </location>
</feature>
<evidence type="ECO:0000313" key="9">
    <source>
        <dbReference type="Proteomes" id="UP000249464"/>
    </source>
</evidence>
<feature type="coiled-coil region" evidence="5">
    <location>
        <begin position="771"/>
        <end position="827"/>
    </location>
</feature>
<dbReference type="PANTHER" id="PTHR12911:SF8">
    <property type="entry name" value="KLAROID PROTEIN-RELATED"/>
    <property type="match status" value="1"/>
</dbReference>
<sequence>MAPRSRSPAAVPVLNSVSVTGSGTNPTSRGGDQHASTSASTFTSQVPHHERRLSNPAMPVSYAYGAPPAPVGSSPLGSPASRSSNRRVNTGESNDAQSTSSNSRRGAPLRAQSLLRGEVEAGQDETILITGEDDEEEEDEDSFELEKQRHLEREESIGRSLEPAAVRYARLAERKRNTGSALRQPTNFGTTTTTGVASTSSSKTRPATDLNNTSVNIANAFAAAVKGTSSAEGLMRVGGKRATMPVSTQETVGQEDASEEEDSGKETHCAGGGAGTDGSKKRKKRNSTPKDASFKHRTGETTSEEELSEEARAKAKRPKKTTSTTSPERERGNDAEKEHVSGQKKTSPNARRKLTTTDSAYKPTGESEATSGDDISDDAIARRRKSKGKGRASTGSATLSAIPIGRRDNEVWQKAKKRKGRKGRGTGEGEGVDDEGAGSDDEYARNDDKEQDMGGMEHDFEPNISVEPPSVSFFLRDKSPSDRTQASAQKEVVTPQLKLGGYPTSSPGTHSPFQPLRAFTFGFGGRGANAAAPPVDPSFDDFDQTLNPGRTQPSHSFSRSLSLDDSLTRSSSYDYSEEERIVAALEEQRRLNQLATEQSKGGAGDGVNSLTAGLRRRHRLNGAPALAGIQEESQHVRRSGIGAFLGRQLYRLFAGVWRTIQDPLLDWRKIWRAIGLLLLGLLAMVYLVLVRSPNLTSDSPSKSASSSDHSPSIIHYVPFFRPSSTYRAPATPADSLEELIARLTLLEGAMGQLSSLTDGDRTRTKENNQLMSKIAEQLSSLEQTLSAERQNAAKAIESSVKANTKQNHELEQTLKGARADLDALVTRVQTFQDAHSDDAADLRKLKASIDAAAKDIASLGGKVAQVAQDVRKGLDGERMAKVALEAIEQRLPPKMAVKVNENGKVEVDATFWQYLRDAFVDKKEVESIVNSKVAREVAKLPLKTDGGGPLAPIVIHEPPKWDDFLEANDAALRALVSSNIEGRTGSDAIVTRRAFLDTLRREIKTLKADFEAKANENVERIGQELLRKVAKQEEMKRKESGGGGIASHLHLPFTGHKGGEGGSSATIPSDNVAALVSSLVDSALLRYSKDVLARPDYALFTAGGRVVRTLTSPTYEANPLGASRRALAWVTGTAGPRGRPPVTALHPDNAPGSCWPFAGSRGQLGIQLSRSIVPSDVTIEHVSIDVSLDGTVASAPREFEVWGVVESRSDIDRLARYRYEQLEARRKAEVQGDDEARGFELEPPTSIPPTPDHILLAIGSYDAASPAPIQTFPVTPMARQLAIPVQVVVLKVLTNHGESAYTCLYRVRVGGTSTTISAQ</sequence>
<keyword evidence="9" id="KW-1185">Reference proteome</keyword>
<proteinExistence type="predicted"/>
<organism evidence="8 9">
    <name type="scientific">Microbotryum silenes-dioicae</name>
    <dbReference type="NCBI Taxonomy" id="796604"/>
    <lineage>
        <taxon>Eukaryota</taxon>
        <taxon>Fungi</taxon>
        <taxon>Dikarya</taxon>
        <taxon>Basidiomycota</taxon>
        <taxon>Pucciniomycotina</taxon>
        <taxon>Microbotryomycetes</taxon>
        <taxon>Microbotryales</taxon>
        <taxon>Microbotryaceae</taxon>
        <taxon>Microbotryum</taxon>
    </lineage>
</organism>
<feature type="compositionally biased region" description="Polar residues" evidence="6">
    <location>
        <begin position="544"/>
        <end position="553"/>
    </location>
</feature>
<feature type="compositionally biased region" description="Polar residues" evidence="6">
    <location>
        <begin position="15"/>
        <end position="46"/>
    </location>
</feature>
<dbReference type="Pfam" id="PF07738">
    <property type="entry name" value="Sad1_UNC"/>
    <property type="match status" value="2"/>
</dbReference>
<dbReference type="Proteomes" id="UP000249464">
    <property type="component" value="Unassembled WGS sequence"/>
</dbReference>
<dbReference type="STRING" id="796604.A0A2X0M380"/>
<dbReference type="GO" id="GO:0034993">
    <property type="term" value="C:meiotic nuclear membrane microtubule tethering complex"/>
    <property type="evidence" value="ECO:0007669"/>
    <property type="project" value="TreeGrafter"/>
</dbReference>
<evidence type="ECO:0000259" key="7">
    <source>
        <dbReference type="PROSITE" id="PS51469"/>
    </source>
</evidence>
<feature type="region of interest" description="Disordered" evidence="6">
    <location>
        <begin position="529"/>
        <end position="562"/>
    </location>
</feature>
<feature type="compositionally biased region" description="Polar residues" evidence="6">
    <location>
        <begin position="178"/>
        <end position="189"/>
    </location>
</feature>
<keyword evidence="4" id="KW-0472">Membrane</keyword>
<feature type="region of interest" description="Disordered" evidence="6">
    <location>
        <begin position="1"/>
        <end position="156"/>
    </location>
</feature>
<feature type="compositionally biased region" description="Basic and acidic residues" evidence="6">
    <location>
        <begin position="442"/>
        <end position="461"/>
    </location>
</feature>
<feature type="compositionally biased region" description="Acidic residues" evidence="6">
    <location>
        <begin position="131"/>
        <end position="143"/>
    </location>
</feature>
<dbReference type="Gene3D" id="2.60.120.260">
    <property type="entry name" value="Galactose-binding domain-like"/>
    <property type="match status" value="1"/>
</dbReference>
<feature type="compositionally biased region" description="Basic and acidic residues" evidence="6">
    <location>
        <begin position="327"/>
        <end position="341"/>
    </location>
</feature>
<dbReference type="EMBL" id="FQNC01000043">
    <property type="protein sequence ID" value="SGY46258.1"/>
    <property type="molecule type" value="Genomic_DNA"/>
</dbReference>
<accession>A0A2X0M380</accession>
<evidence type="ECO:0000256" key="6">
    <source>
        <dbReference type="SAM" id="MobiDB-lite"/>
    </source>
</evidence>
<protein>
    <submittedName>
        <fullName evidence="8">BQ5605_C001g00403 protein</fullName>
    </submittedName>
</protein>
<dbReference type="InterPro" id="IPR045119">
    <property type="entry name" value="SUN1-5"/>
</dbReference>
<keyword evidence="3" id="KW-1133">Transmembrane helix</keyword>
<comment type="subcellular location">
    <subcellularLocation>
        <location evidence="1">Membrane</location>
    </subcellularLocation>
</comment>
<name>A0A2X0M380_9BASI</name>
<feature type="region of interest" description="Disordered" evidence="6">
    <location>
        <begin position="175"/>
        <end position="211"/>
    </location>
</feature>
<keyword evidence="2" id="KW-0812">Transmembrane</keyword>
<evidence type="ECO:0000313" key="8">
    <source>
        <dbReference type="EMBL" id="SGY46258.1"/>
    </source>
</evidence>
<feature type="compositionally biased region" description="Acidic residues" evidence="6">
    <location>
        <begin position="430"/>
        <end position="441"/>
    </location>
</feature>
<feature type="compositionally biased region" description="Basic residues" evidence="6">
    <location>
        <begin position="414"/>
        <end position="424"/>
    </location>
</feature>
<dbReference type="InterPro" id="IPR012919">
    <property type="entry name" value="SUN_dom"/>
</dbReference>
<evidence type="ECO:0000256" key="1">
    <source>
        <dbReference type="ARBA" id="ARBA00004370"/>
    </source>
</evidence>
<feature type="region of interest" description="Disordered" evidence="6">
    <location>
        <begin position="228"/>
        <end position="492"/>
    </location>
</feature>
<feature type="compositionally biased region" description="Low complexity" evidence="6">
    <location>
        <begin position="190"/>
        <end position="204"/>
    </location>
</feature>
<evidence type="ECO:0000256" key="3">
    <source>
        <dbReference type="ARBA" id="ARBA00022989"/>
    </source>
</evidence>
<feature type="compositionally biased region" description="Low complexity" evidence="6">
    <location>
        <begin position="72"/>
        <end position="83"/>
    </location>
</feature>
<gene>
    <name evidence="8" type="primary">BQ5605_C001g00403</name>
    <name evidence="8" type="ORF">BQ5605_C001G00403</name>
</gene>
<evidence type="ECO:0000256" key="5">
    <source>
        <dbReference type="SAM" id="Coils"/>
    </source>
</evidence>
<evidence type="ECO:0000256" key="4">
    <source>
        <dbReference type="ARBA" id="ARBA00023136"/>
    </source>
</evidence>
<evidence type="ECO:0000256" key="2">
    <source>
        <dbReference type="ARBA" id="ARBA00022692"/>
    </source>
</evidence>